<feature type="region of interest" description="Disordered" evidence="1">
    <location>
        <begin position="278"/>
        <end position="343"/>
    </location>
</feature>
<dbReference type="Gene3D" id="1.10.287.1490">
    <property type="match status" value="1"/>
</dbReference>
<dbReference type="InterPro" id="IPR058321">
    <property type="entry name" value="DUF8008"/>
</dbReference>
<reference evidence="2 3" key="1">
    <citation type="submission" date="2018-10" db="EMBL/GenBank/DDBJ databases">
        <title>Natronolimnobius sp. XQ-INN 246 isolated from Inner Mongolia Autonomous Region of China.</title>
        <authorList>
            <person name="Xue Q."/>
        </authorList>
    </citation>
    <scope>NUCLEOTIDE SEQUENCE [LARGE SCALE GENOMIC DNA]</scope>
    <source>
        <strain evidence="2 3">XQ-INN 246</strain>
    </source>
</reference>
<evidence type="ECO:0000313" key="2">
    <source>
        <dbReference type="EMBL" id="THE63252.1"/>
    </source>
</evidence>
<feature type="compositionally biased region" description="Low complexity" evidence="1">
    <location>
        <begin position="297"/>
        <end position="324"/>
    </location>
</feature>
<dbReference type="Proteomes" id="UP000318864">
    <property type="component" value="Unassembled WGS sequence"/>
</dbReference>
<sequence>MTETDADAAPDAPEAAAADPSLETVLEELRTLRAETERLDTRVTDLEDELADRTETVDTLEARIADLESQLQDSDRRLESCESETERLDALTEATRNRTGATKARLEELQARELEKGAHLRASNVDVHEVDVPGDRLERVTKSDGERYVRLPNDDDPLERETTVALAHADLLPIQQLARLDADLRRSSTDALPTRLAARLWEARADPAVDDDPWTEGCKSVREYVTAGDLKHWIRRQEPGTSDAYAKKLVSRTIDAILELSNHRLAVRKRTQRKNGLEYTERRLLLPADAEIPGETTASSSTPSDSSSKPSASSGTPSDSSSSDRSNDREPDAPDPETADVLG</sequence>
<dbReference type="AlphaFoldDB" id="A0A4S3THA0"/>
<name>A0A4S3THA0_9EURY</name>
<dbReference type="Pfam" id="PF26032">
    <property type="entry name" value="DUF8008"/>
    <property type="match status" value="1"/>
</dbReference>
<feature type="compositionally biased region" description="Acidic residues" evidence="1">
    <location>
        <begin position="333"/>
        <end position="343"/>
    </location>
</feature>
<dbReference type="SUPFAM" id="SSF57997">
    <property type="entry name" value="Tropomyosin"/>
    <property type="match status" value="1"/>
</dbReference>
<dbReference type="EMBL" id="RBZW01000067">
    <property type="protein sequence ID" value="THE63252.1"/>
    <property type="molecule type" value="Genomic_DNA"/>
</dbReference>
<keyword evidence="3" id="KW-1185">Reference proteome</keyword>
<accession>A0A4S3THA0</accession>
<evidence type="ECO:0000313" key="3">
    <source>
        <dbReference type="Proteomes" id="UP000318864"/>
    </source>
</evidence>
<comment type="caution">
    <text evidence="2">The sequence shown here is derived from an EMBL/GenBank/DDBJ whole genome shotgun (WGS) entry which is preliminary data.</text>
</comment>
<dbReference type="RefSeq" id="WP_141466228.1">
    <property type="nucleotide sequence ID" value="NZ_RBZW01000067.1"/>
</dbReference>
<evidence type="ECO:0000256" key="1">
    <source>
        <dbReference type="SAM" id="MobiDB-lite"/>
    </source>
</evidence>
<protein>
    <submittedName>
        <fullName evidence="2">Uncharacterized protein</fullName>
    </submittedName>
</protein>
<feature type="compositionally biased region" description="Low complexity" evidence="1">
    <location>
        <begin position="9"/>
        <end position="23"/>
    </location>
</feature>
<dbReference type="OrthoDB" id="195095at2157"/>
<proteinExistence type="predicted"/>
<gene>
    <name evidence="2" type="ORF">D8Y22_18995</name>
</gene>
<feature type="region of interest" description="Disordered" evidence="1">
    <location>
        <begin position="1"/>
        <end position="23"/>
    </location>
</feature>
<organism evidence="2 3">
    <name type="scientific">Salinadaptatus halalkaliphilus</name>
    <dbReference type="NCBI Taxonomy" id="2419781"/>
    <lineage>
        <taxon>Archaea</taxon>
        <taxon>Methanobacteriati</taxon>
        <taxon>Methanobacteriota</taxon>
        <taxon>Stenosarchaea group</taxon>
        <taxon>Halobacteria</taxon>
        <taxon>Halobacteriales</taxon>
        <taxon>Natrialbaceae</taxon>
        <taxon>Salinadaptatus</taxon>
    </lineage>
</organism>